<dbReference type="Gene3D" id="1.10.10.10">
    <property type="entry name" value="Winged helix-like DNA-binding domain superfamily/Winged helix DNA-binding domain"/>
    <property type="match status" value="1"/>
</dbReference>
<dbReference type="Gene3D" id="3.40.190.10">
    <property type="entry name" value="Periplasmic binding protein-like II"/>
    <property type="match status" value="2"/>
</dbReference>
<dbReference type="PANTHER" id="PTHR30537">
    <property type="entry name" value="HTH-TYPE TRANSCRIPTIONAL REGULATOR"/>
    <property type="match status" value="1"/>
</dbReference>
<proteinExistence type="inferred from homology"/>
<dbReference type="InterPro" id="IPR058163">
    <property type="entry name" value="LysR-type_TF_proteobact-type"/>
</dbReference>
<sequence>MRRQIPTITALLCFEAAARTENFAKAAREINITQSALSRQIQALESFTQQTLFTRNRQRVKLTLAGKTLSAELIPLLEKLEGTLFTIRSHNNQGGTINVGVYPTLGSRWLMPRFLKFAEANDKLTLNTITYLSNSAIDPSLVDLAIVQGSPPWPGFRVDFLMGETMVVVCSPKLMKKPLEQASQLLENRVLLHSTRPKSWEIWSSSIDEQSILRPTGPMFSQFEMLIDAVKGGHGVAIIPSILVQKELFDGTLIKAHSHECTTESAYYLLTPKVKIGIRRIEMFRQWFLDQSRP</sequence>
<dbReference type="PANTHER" id="PTHR30537:SF26">
    <property type="entry name" value="GLYCINE CLEAVAGE SYSTEM TRANSCRIPTIONAL ACTIVATOR"/>
    <property type="match status" value="1"/>
</dbReference>
<reference evidence="6" key="1">
    <citation type="submission" date="2018-06" db="EMBL/GenBank/DDBJ databases">
        <authorList>
            <person name="Zhirakovskaya E."/>
        </authorList>
    </citation>
    <scope>NUCLEOTIDE SEQUENCE</scope>
</reference>
<evidence type="ECO:0000256" key="3">
    <source>
        <dbReference type="ARBA" id="ARBA00023125"/>
    </source>
</evidence>
<dbReference type="EMBL" id="UOEQ01000589">
    <property type="protein sequence ID" value="VAW25231.1"/>
    <property type="molecule type" value="Genomic_DNA"/>
</dbReference>
<dbReference type="InterPro" id="IPR036390">
    <property type="entry name" value="WH_DNA-bd_sf"/>
</dbReference>
<organism evidence="6">
    <name type="scientific">hydrothermal vent metagenome</name>
    <dbReference type="NCBI Taxonomy" id="652676"/>
    <lineage>
        <taxon>unclassified sequences</taxon>
        <taxon>metagenomes</taxon>
        <taxon>ecological metagenomes</taxon>
    </lineage>
</organism>
<dbReference type="GO" id="GO:0003700">
    <property type="term" value="F:DNA-binding transcription factor activity"/>
    <property type="evidence" value="ECO:0007669"/>
    <property type="project" value="InterPro"/>
</dbReference>
<keyword evidence="4" id="KW-0804">Transcription</keyword>
<dbReference type="Pfam" id="PF03466">
    <property type="entry name" value="LysR_substrate"/>
    <property type="match status" value="1"/>
</dbReference>
<dbReference type="PROSITE" id="PS50931">
    <property type="entry name" value="HTH_LYSR"/>
    <property type="match status" value="1"/>
</dbReference>
<dbReference type="SUPFAM" id="SSF46785">
    <property type="entry name" value="Winged helix' DNA-binding domain"/>
    <property type="match status" value="1"/>
</dbReference>
<dbReference type="SUPFAM" id="SSF53850">
    <property type="entry name" value="Periplasmic binding protein-like II"/>
    <property type="match status" value="1"/>
</dbReference>
<dbReference type="AlphaFoldDB" id="A0A3B0U2F2"/>
<keyword evidence="2" id="KW-0805">Transcription regulation</keyword>
<dbReference type="Pfam" id="PF00126">
    <property type="entry name" value="HTH_1"/>
    <property type="match status" value="1"/>
</dbReference>
<feature type="domain" description="HTH lysR-type" evidence="5">
    <location>
        <begin position="6"/>
        <end position="63"/>
    </location>
</feature>
<dbReference type="InterPro" id="IPR005119">
    <property type="entry name" value="LysR_subst-bd"/>
</dbReference>
<gene>
    <name evidence="6" type="ORF">MNBD_ALPHA11-701</name>
</gene>
<dbReference type="InterPro" id="IPR000847">
    <property type="entry name" value="LysR_HTH_N"/>
</dbReference>
<evidence type="ECO:0000256" key="2">
    <source>
        <dbReference type="ARBA" id="ARBA00023015"/>
    </source>
</evidence>
<accession>A0A3B0U2F2</accession>
<comment type="similarity">
    <text evidence="1">Belongs to the LysR transcriptional regulatory family.</text>
</comment>
<name>A0A3B0U2F2_9ZZZZ</name>
<protein>
    <submittedName>
        <fullName evidence="6">Transcriptional regulator, LysR family</fullName>
    </submittedName>
</protein>
<dbReference type="PRINTS" id="PR00039">
    <property type="entry name" value="HTHLYSR"/>
</dbReference>
<dbReference type="GO" id="GO:0006351">
    <property type="term" value="P:DNA-templated transcription"/>
    <property type="evidence" value="ECO:0007669"/>
    <property type="project" value="TreeGrafter"/>
</dbReference>
<dbReference type="InterPro" id="IPR036388">
    <property type="entry name" value="WH-like_DNA-bd_sf"/>
</dbReference>
<evidence type="ECO:0000256" key="1">
    <source>
        <dbReference type="ARBA" id="ARBA00009437"/>
    </source>
</evidence>
<evidence type="ECO:0000256" key="4">
    <source>
        <dbReference type="ARBA" id="ARBA00023163"/>
    </source>
</evidence>
<dbReference type="GO" id="GO:0043565">
    <property type="term" value="F:sequence-specific DNA binding"/>
    <property type="evidence" value="ECO:0007669"/>
    <property type="project" value="TreeGrafter"/>
</dbReference>
<keyword evidence="3" id="KW-0238">DNA-binding</keyword>
<evidence type="ECO:0000313" key="6">
    <source>
        <dbReference type="EMBL" id="VAW25231.1"/>
    </source>
</evidence>
<evidence type="ECO:0000259" key="5">
    <source>
        <dbReference type="PROSITE" id="PS50931"/>
    </source>
</evidence>